<name>A0A837IS33_9LACO</name>
<evidence type="ECO:0000313" key="2">
    <source>
        <dbReference type="Proteomes" id="UP000035618"/>
    </source>
</evidence>
<accession>A0A837IS33</accession>
<dbReference type="RefSeq" id="WP_155400510.1">
    <property type="nucleotide sequence ID" value="NZ_MRYP01000028.1"/>
</dbReference>
<dbReference type="EMBL" id="JHAJ01000088">
    <property type="protein sequence ID" value="KLA45883.1"/>
    <property type="molecule type" value="Genomic_DNA"/>
</dbReference>
<sequence length="49" mass="5524">MFSFSGDDVQDRMLQKAGYISIHDMEVQKDEHGAMVKTGNQPAAKLNFH</sequence>
<comment type="caution">
    <text evidence="1">The sequence shown here is derived from an EMBL/GenBank/DDBJ whole genome shotgun (WGS) entry which is preliminary data.</text>
</comment>
<dbReference type="Proteomes" id="UP000035618">
    <property type="component" value="Unassembled WGS sequence"/>
</dbReference>
<dbReference type="AlphaFoldDB" id="A0A837IS33"/>
<reference evidence="1 2" key="1">
    <citation type="journal article" date="2015" name="BMC Microbiol.">
        <title>Lactobacillus ruminis strains cluster according to their mammalian gut source.</title>
        <authorList>
            <person name="O' Donnell M.M."/>
            <person name="Harris H.M."/>
            <person name="Lynch D.B."/>
            <person name="Ross R.P."/>
            <person name="O'Toole P.W."/>
        </authorList>
    </citation>
    <scope>NUCLEOTIDE SEQUENCE [LARGE SCALE GENOMIC DNA]</scope>
    <source>
        <strain evidence="1 2">ATCC 27780</strain>
    </source>
</reference>
<proteinExistence type="predicted"/>
<evidence type="ECO:0000313" key="1">
    <source>
        <dbReference type="EMBL" id="KLA45883.1"/>
    </source>
</evidence>
<organism evidence="1 2">
    <name type="scientific">Ligilactobacillus ruminis</name>
    <dbReference type="NCBI Taxonomy" id="1623"/>
    <lineage>
        <taxon>Bacteria</taxon>
        <taxon>Bacillati</taxon>
        <taxon>Bacillota</taxon>
        <taxon>Bacilli</taxon>
        <taxon>Lactobacillales</taxon>
        <taxon>Lactobacillaceae</taxon>
        <taxon>Ligilactobacillus</taxon>
    </lineage>
</organism>
<protein>
    <submittedName>
        <fullName evidence="1">Phosphate ABC superfamily ATP binding cassette transporter, binding protein</fullName>
    </submittedName>
</protein>
<gene>
    <name evidence="1" type="ORF">LRB_1161</name>
</gene>